<proteinExistence type="predicted"/>
<evidence type="ECO:0000313" key="6">
    <source>
        <dbReference type="Proteomes" id="UP000185003"/>
    </source>
</evidence>
<dbReference type="InterPro" id="IPR020449">
    <property type="entry name" value="Tscrpt_reg_AraC-type_HTH"/>
</dbReference>
<dbReference type="EMBL" id="FSRA01000001">
    <property type="protein sequence ID" value="SIN77566.1"/>
    <property type="molecule type" value="Genomic_DNA"/>
</dbReference>
<dbReference type="SMART" id="SM00342">
    <property type="entry name" value="HTH_ARAC"/>
    <property type="match status" value="1"/>
</dbReference>
<accession>A0A1N6E3H1</accession>
<evidence type="ECO:0000256" key="2">
    <source>
        <dbReference type="ARBA" id="ARBA00023125"/>
    </source>
</evidence>
<organism evidence="5 6">
    <name type="scientific">Chitinophaga niabensis</name>
    <dbReference type="NCBI Taxonomy" id="536979"/>
    <lineage>
        <taxon>Bacteria</taxon>
        <taxon>Pseudomonadati</taxon>
        <taxon>Bacteroidota</taxon>
        <taxon>Chitinophagia</taxon>
        <taxon>Chitinophagales</taxon>
        <taxon>Chitinophagaceae</taxon>
        <taxon>Chitinophaga</taxon>
    </lineage>
</organism>
<dbReference type="PRINTS" id="PR00032">
    <property type="entry name" value="HTHARAC"/>
</dbReference>
<name>A0A1N6E3H1_9BACT</name>
<dbReference type="PROSITE" id="PS01124">
    <property type="entry name" value="HTH_ARAC_FAMILY_2"/>
    <property type="match status" value="1"/>
</dbReference>
<sequence length="110" mass="12587">MMLSDTDTKTIHQVRHLIQCRVFQHIKITDLLLDAEMRESKLSKGFRSLYGVTISHYHLTISMEYGKALLESGAMVKEVAIKLGYRTTGNFSRAFVKIFGKPPSNFQVHK</sequence>
<keyword evidence="6" id="KW-1185">Reference proteome</keyword>
<dbReference type="RefSeq" id="WP_074238429.1">
    <property type="nucleotide sequence ID" value="NZ_FSRA01000001.1"/>
</dbReference>
<dbReference type="Proteomes" id="UP000185003">
    <property type="component" value="Unassembled WGS sequence"/>
</dbReference>
<dbReference type="OrthoDB" id="670089at2"/>
<dbReference type="GO" id="GO:0003700">
    <property type="term" value="F:DNA-binding transcription factor activity"/>
    <property type="evidence" value="ECO:0007669"/>
    <property type="project" value="InterPro"/>
</dbReference>
<dbReference type="AlphaFoldDB" id="A0A1N6E3H1"/>
<dbReference type="STRING" id="536979.SAMN04488055_1275"/>
<dbReference type="InterPro" id="IPR018060">
    <property type="entry name" value="HTH_AraC"/>
</dbReference>
<dbReference type="InterPro" id="IPR053142">
    <property type="entry name" value="PchR_regulatory_protein"/>
</dbReference>
<dbReference type="PANTHER" id="PTHR47893:SF1">
    <property type="entry name" value="REGULATORY PROTEIN PCHR"/>
    <property type="match status" value="1"/>
</dbReference>
<feature type="domain" description="HTH araC/xylS-type" evidence="4">
    <location>
        <begin position="12"/>
        <end position="109"/>
    </location>
</feature>
<keyword evidence="2 5" id="KW-0238">DNA-binding</keyword>
<gene>
    <name evidence="5" type="ORF">SAMN04488055_1275</name>
</gene>
<reference evidence="6" key="1">
    <citation type="submission" date="2016-11" db="EMBL/GenBank/DDBJ databases">
        <authorList>
            <person name="Varghese N."/>
            <person name="Submissions S."/>
        </authorList>
    </citation>
    <scope>NUCLEOTIDE SEQUENCE [LARGE SCALE GENOMIC DNA]</scope>
    <source>
        <strain evidence="6">DSM 24787</strain>
    </source>
</reference>
<protein>
    <submittedName>
        <fullName evidence="5">AraC-type DNA-binding protein</fullName>
    </submittedName>
</protein>
<dbReference type="Gene3D" id="1.10.10.60">
    <property type="entry name" value="Homeodomain-like"/>
    <property type="match status" value="1"/>
</dbReference>
<dbReference type="InterPro" id="IPR009057">
    <property type="entry name" value="Homeodomain-like_sf"/>
</dbReference>
<evidence type="ECO:0000256" key="3">
    <source>
        <dbReference type="ARBA" id="ARBA00023163"/>
    </source>
</evidence>
<evidence type="ECO:0000256" key="1">
    <source>
        <dbReference type="ARBA" id="ARBA00023015"/>
    </source>
</evidence>
<dbReference type="PANTHER" id="PTHR47893">
    <property type="entry name" value="REGULATORY PROTEIN PCHR"/>
    <property type="match status" value="1"/>
</dbReference>
<evidence type="ECO:0000259" key="4">
    <source>
        <dbReference type="PROSITE" id="PS01124"/>
    </source>
</evidence>
<evidence type="ECO:0000313" key="5">
    <source>
        <dbReference type="EMBL" id="SIN77566.1"/>
    </source>
</evidence>
<dbReference type="Pfam" id="PF12833">
    <property type="entry name" value="HTH_18"/>
    <property type="match status" value="1"/>
</dbReference>
<dbReference type="SUPFAM" id="SSF46689">
    <property type="entry name" value="Homeodomain-like"/>
    <property type="match status" value="1"/>
</dbReference>
<keyword evidence="3" id="KW-0804">Transcription</keyword>
<keyword evidence="1" id="KW-0805">Transcription regulation</keyword>
<dbReference type="GO" id="GO:0043565">
    <property type="term" value="F:sequence-specific DNA binding"/>
    <property type="evidence" value="ECO:0007669"/>
    <property type="project" value="InterPro"/>
</dbReference>